<dbReference type="InterPro" id="IPR038459">
    <property type="entry name" value="MT_TRM10-typ_sf"/>
</dbReference>
<dbReference type="GO" id="GO:0008168">
    <property type="term" value="F:methyltransferase activity"/>
    <property type="evidence" value="ECO:0007669"/>
    <property type="project" value="UniProtKB-KW"/>
</dbReference>
<protein>
    <recommendedName>
        <fullName evidence="4">SAM-dependent MTase TRM10-type domain-containing protein</fullName>
    </recommendedName>
</protein>
<keyword evidence="6" id="KW-1185">Reference proteome</keyword>
<keyword evidence="2" id="KW-0808">Transferase</keyword>
<dbReference type="InterPro" id="IPR028564">
    <property type="entry name" value="MT_TRM10-typ"/>
</dbReference>
<dbReference type="GO" id="GO:0005654">
    <property type="term" value="C:nucleoplasm"/>
    <property type="evidence" value="ECO:0007669"/>
    <property type="project" value="TreeGrafter"/>
</dbReference>
<dbReference type="Gene3D" id="3.40.1280.30">
    <property type="match status" value="1"/>
</dbReference>
<evidence type="ECO:0000256" key="1">
    <source>
        <dbReference type="ARBA" id="ARBA00022603"/>
    </source>
</evidence>
<dbReference type="InterPro" id="IPR007356">
    <property type="entry name" value="tRNA_m1G_MeTrfase_euk"/>
</dbReference>
<dbReference type="OMA" id="IADMEIM"/>
<dbReference type="GO" id="GO:0005739">
    <property type="term" value="C:mitochondrion"/>
    <property type="evidence" value="ECO:0007669"/>
    <property type="project" value="TreeGrafter"/>
</dbReference>
<evidence type="ECO:0000256" key="2">
    <source>
        <dbReference type="ARBA" id="ARBA00022679"/>
    </source>
</evidence>
<evidence type="ECO:0000313" key="6">
    <source>
        <dbReference type="Proteomes" id="UP001142055"/>
    </source>
</evidence>
<proteinExistence type="predicted"/>
<organism evidence="5 6">
    <name type="scientific">Blomia tropicalis</name>
    <name type="common">Mite</name>
    <dbReference type="NCBI Taxonomy" id="40697"/>
    <lineage>
        <taxon>Eukaryota</taxon>
        <taxon>Metazoa</taxon>
        <taxon>Ecdysozoa</taxon>
        <taxon>Arthropoda</taxon>
        <taxon>Chelicerata</taxon>
        <taxon>Arachnida</taxon>
        <taxon>Acari</taxon>
        <taxon>Acariformes</taxon>
        <taxon>Sarcoptiformes</taxon>
        <taxon>Astigmata</taxon>
        <taxon>Glycyphagoidea</taxon>
        <taxon>Echimyopodidae</taxon>
        <taxon>Blomia</taxon>
    </lineage>
</organism>
<dbReference type="PROSITE" id="PS51675">
    <property type="entry name" value="SAM_MT_TRM10"/>
    <property type="match status" value="1"/>
</dbReference>
<evidence type="ECO:0000259" key="4">
    <source>
        <dbReference type="PROSITE" id="PS51675"/>
    </source>
</evidence>
<dbReference type="GO" id="GO:0070131">
    <property type="term" value="P:positive regulation of mitochondrial translation"/>
    <property type="evidence" value="ECO:0007669"/>
    <property type="project" value="TreeGrafter"/>
</dbReference>
<keyword evidence="3" id="KW-0949">S-adenosyl-L-methionine</keyword>
<dbReference type="Proteomes" id="UP001142055">
    <property type="component" value="Chromosome 1"/>
</dbReference>
<gene>
    <name evidence="5" type="ORF">RDWZM_001504</name>
</gene>
<dbReference type="GO" id="GO:0032259">
    <property type="term" value="P:methylation"/>
    <property type="evidence" value="ECO:0007669"/>
    <property type="project" value="UniProtKB-KW"/>
</dbReference>
<keyword evidence="1" id="KW-0489">Methyltransferase</keyword>
<evidence type="ECO:0000256" key="3">
    <source>
        <dbReference type="ARBA" id="ARBA00022691"/>
    </source>
</evidence>
<name>A0A9Q0MC25_BLOTA</name>
<dbReference type="AlphaFoldDB" id="A0A9Q0MC25"/>
<sequence length="372" mass="44789">MRFIHIEVPDLEQQQTINLDNFEEMYPTLKLPYKLQHPEHVKRSKDFVRLRLEKYPNGLNQIQLSDYVEIYQDVVDKQEQEKVRNDIEIVLMYYNRILSKSVFCPESIPLADMRKIIYDYHTYSSRIRYIHFLFVREFDNWRKEIDMNQQKEKRRKLEEAELASFNDIGCFDNEGNLQYGYWRNTLFTRYFEKCKMKYSLNRLRQAQMFGQKIVIDCSFDETMADYEMISVARQISSIYHHNRFHNDPFKVLFCGYRETNRGYQHAVRLMSDVINNPGYFFNLHKESYKELLPGERLIYLSPDARKLMDEFDPNAVYIIGALVSKTHKSYFTYEKARNEGIECLRLPIHNYVQLKPGVKRVLSFQVVIGKRL</sequence>
<reference evidence="5" key="1">
    <citation type="submission" date="2022-12" db="EMBL/GenBank/DDBJ databases">
        <title>Genome assemblies of Blomia tropicalis.</title>
        <authorList>
            <person name="Cui Y."/>
        </authorList>
    </citation>
    <scope>NUCLEOTIDE SEQUENCE</scope>
    <source>
        <tissue evidence="5">Adult mites</tissue>
    </source>
</reference>
<dbReference type="PANTHER" id="PTHR13563:SF5">
    <property type="entry name" value="TRNA METHYLTRANSFERASE 10 HOMOLOG C"/>
    <property type="match status" value="1"/>
</dbReference>
<dbReference type="EMBL" id="JAPWDV010000001">
    <property type="protein sequence ID" value="KAJ6222959.1"/>
    <property type="molecule type" value="Genomic_DNA"/>
</dbReference>
<dbReference type="PANTHER" id="PTHR13563">
    <property type="entry name" value="TRNA (GUANINE-9-) METHYLTRANSFERASE"/>
    <property type="match status" value="1"/>
</dbReference>
<evidence type="ECO:0000313" key="5">
    <source>
        <dbReference type="EMBL" id="KAJ6222959.1"/>
    </source>
</evidence>
<dbReference type="GO" id="GO:0000049">
    <property type="term" value="F:tRNA binding"/>
    <property type="evidence" value="ECO:0007669"/>
    <property type="project" value="TreeGrafter"/>
</dbReference>
<dbReference type="GO" id="GO:0097745">
    <property type="term" value="P:mitochondrial tRNA 5'-end processing"/>
    <property type="evidence" value="ECO:0007669"/>
    <property type="project" value="TreeGrafter"/>
</dbReference>
<accession>A0A9Q0MC25</accession>
<feature type="domain" description="SAM-dependent MTase TRM10-type" evidence="4">
    <location>
        <begin position="199"/>
        <end position="372"/>
    </location>
</feature>
<comment type="caution">
    <text evidence="5">The sequence shown here is derived from an EMBL/GenBank/DDBJ whole genome shotgun (WGS) entry which is preliminary data.</text>
</comment>